<gene>
    <name evidence="2" type="ORF">GCM10022207_59070</name>
</gene>
<reference evidence="3" key="1">
    <citation type="journal article" date="2019" name="Int. J. Syst. Evol. Microbiol.">
        <title>The Global Catalogue of Microorganisms (GCM) 10K type strain sequencing project: providing services to taxonomists for standard genome sequencing and annotation.</title>
        <authorList>
            <consortium name="The Broad Institute Genomics Platform"/>
            <consortium name="The Broad Institute Genome Sequencing Center for Infectious Disease"/>
            <person name="Wu L."/>
            <person name="Ma J."/>
        </authorList>
    </citation>
    <scope>NUCLEOTIDE SEQUENCE [LARGE SCALE GENOMIC DNA]</scope>
    <source>
        <strain evidence="3">JCM 16578</strain>
    </source>
</reference>
<dbReference type="GO" id="GO:0016787">
    <property type="term" value="F:hydrolase activity"/>
    <property type="evidence" value="ECO:0007669"/>
    <property type="project" value="UniProtKB-KW"/>
</dbReference>
<evidence type="ECO:0000259" key="1">
    <source>
        <dbReference type="Pfam" id="PF00561"/>
    </source>
</evidence>
<proteinExistence type="predicted"/>
<name>A0ABP7KQ90_9ACTN</name>
<feature type="domain" description="AB hydrolase-1" evidence="1">
    <location>
        <begin position="40"/>
        <end position="279"/>
    </location>
</feature>
<organism evidence="2 3">
    <name type="scientific">Streptomyces lannensis</name>
    <dbReference type="NCBI Taxonomy" id="766498"/>
    <lineage>
        <taxon>Bacteria</taxon>
        <taxon>Bacillati</taxon>
        <taxon>Actinomycetota</taxon>
        <taxon>Actinomycetes</taxon>
        <taxon>Kitasatosporales</taxon>
        <taxon>Streptomycetaceae</taxon>
        <taxon>Streptomyces</taxon>
    </lineage>
</organism>
<keyword evidence="3" id="KW-1185">Reference proteome</keyword>
<evidence type="ECO:0000313" key="3">
    <source>
        <dbReference type="Proteomes" id="UP001501563"/>
    </source>
</evidence>
<comment type="caution">
    <text evidence="2">The sequence shown here is derived from an EMBL/GenBank/DDBJ whole genome shotgun (WGS) entry which is preliminary data.</text>
</comment>
<dbReference type="InterPro" id="IPR029058">
    <property type="entry name" value="AB_hydrolase_fold"/>
</dbReference>
<sequence>MMPDITQSREEWIAGGSRRRLPGFPHVVFVRHDGPSTGVPVTLLHGFPTSSHDWAAVVPQLVGAGFRVTTADFVGFGESDKPYPHAYSILEQADLVEAVWEVDGHDTSAVVAHDYAVSVAQELLARTPDRVTCMTWLNGGIWPDLHHPIPEQNLLAGPAGAELAEQMDEEKFISFIDRLIGERPLPGAMLHDMWLGARARDGLRVLPALLHYMEERRRSAARWTGAVHDYEGPQQFIWGPEDPISGAHVIPRIREAVPEARLAVLDQEPAVGHFPQVESPERVGPLLTGWIRENS</sequence>
<dbReference type="Proteomes" id="UP001501563">
    <property type="component" value="Unassembled WGS sequence"/>
</dbReference>
<protein>
    <submittedName>
        <fullName evidence="2">Alpha/beta hydrolase</fullName>
    </submittedName>
</protein>
<dbReference type="Gene3D" id="3.40.50.1820">
    <property type="entry name" value="alpha/beta hydrolase"/>
    <property type="match status" value="1"/>
</dbReference>
<dbReference type="Pfam" id="PF00561">
    <property type="entry name" value="Abhydrolase_1"/>
    <property type="match status" value="1"/>
</dbReference>
<dbReference type="InterPro" id="IPR000639">
    <property type="entry name" value="Epox_hydrolase-like"/>
</dbReference>
<dbReference type="EMBL" id="BAAAZA010000019">
    <property type="protein sequence ID" value="GAA3884155.1"/>
    <property type="molecule type" value="Genomic_DNA"/>
</dbReference>
<dbReference type="PANTHER" id="PTHR43798:SF33">
    <property type="entry name" value="HYDROLASE, PUTATIVE (AFU_ORTHOLOGUE AFUA_2G14860)-RELATED"/>
    <property type="match status" value="1"/>
</dbReference>
<dbReference type="InterPro" id="IPR000073">
    <property type="entry name" value="AB_hydrolase_1"/>
</dbReference>
<keyword evidence="2" id="KW-0378">Hydrolase</keyword>
<dbReference type="SUPFAM" id="SSF53474">
    <property type="entry name" value="alpha/beta-Hydrolases"/>
    <property type="match status" value="1"/>
</dbReference>
<dbReference type="PANTHER" id="PTHR43798">
    <property type="entry name" value="MONOACYLGLYCEROL LIPASE"/>
    <property type="match status" value="1"/>
</dbReference>
<dbReference type="InterPro" id="IPR050266">
    <property type="entry name" value="AB_hydrolase_sf"/>
</dbReference>
<accession>A0ABP7KQ90</accession>
<evidence type="ECO:0000313" key="2">
    <source>
        <dbReference type="EMBL" id="GAA3884155.1"/>
    </source>
</evidence>
<dbReference type="PRINTS" id="PR00412">
    <property type="entry name" value="EPOXHYDRLASE"/>
</dbReference>